<dbReference type="InterPro" id="IPR003593">
    <property type="entry name" value="AAA+_ATPase"/>
</dbReference>
<comment type="caution">
    <text evidence="9">The sequence shown here is derived from an EMBL/GenBank/DDBJ whole genome shotgun (WGS) entry which is preliminary data.</text>
</comment>
<dbReference type="STRING" id="48709.A0A1D2M4F1"/>
<feature type="transmembrane region" description="Helical" evidence="7">
    <location>
        <begin position="542"/>
        <end position="565"/>
    </location>
</feature>
<dbReference type="Pfam" id="PF12698">
    <property type="entry name" value="ABC2_membrane_3"/>
    <property type="match status" value="1"/>
</dbReference>
<dbReference type="OrthoDB" id="10255969at2759"/>
<evidence type="ECO:0000256" key="3">
    <source>
        <dbReference type="ARBA" id="ARBA00022741"/>
    </source>
</evidence>
<gene>
    <name evidence="9" type="ORF">Ocin01_18834</name>
</gene>
<dbReference type="InterPro" id="IPR027417">
    <property type="entry name" value="P-loop_NTPase"/>
</dbReference>
<evidence type="ECO:0000259" key="8">
    <source>
        <dbReference type="PROSITE" id="PS50893"/>
    </source>
</evidence>
<dbReference type="GO" id="GO:0005524">
    <property type="term" value="F:ATP binding"/>
    <property type="evidence" value="ECO:0007669"/>
    <property type="project" value="UniProtKB-KW"/>
</dbReference>
<evidence type="ECO:0000256" key="2">
    <source>
        <dbReference type="ARBA" id="ARBA00022692"/>
    </source>
</evidence>
<reference evidence="9 10" key="1">
    <citation type="journal article" date="2016" name="Genome Biol. Evol.">
        <title>Gene Family Evolution Reflects Adaptation to Soil Environmental Stressors in the Genome of the Collembolan Orchesella cincta.</title>
        <authorList>
            <person name="Faddeeva-Vakhrusheva A."/>
            <person name="Derks M.F."/>
            <person name="Anvar S.Y."/>
            <person name="Agamennone V."/>
            <person name="Suring W."/>
            <person name="Smit S."/>
            <person name="van Straalen N.M."/>
            <person name="Roelofs D."/>
        </authorList>
    </citation>
    <scope>NUCLEOTIDE SEQUENCE [LARGE SCALE GENOMIC DNA]</scope>
    <source>
        <tissue evidence="9">Mixed pool</tissue>
    </source>
</reference>
<dbReference type="GO" id="GO:0016887">
    <property type="term" value="F:ATP hydrolysis activity"/>
    <property type="evidence" value="ECO:0007669"/>
    <property type="project" value="InterPro"/>
</dbReference>
<dbReference type="PANTHER" id="PTHR43038">
    <property type="entry name" value="ATP-BINDING CASSETTE, SUB-FAMILY H, MEMBER 1"/>
    <property type="match status" value="1"/>
</dbReference>
<evidence type="ECO:0000313" key="10">
    <source>
        <dbReference type="Proteomes" id="UP000094527"/>
    </source>
</evidence>
<dbReference type="EMBL" id="LJIJ01004554">
    <property type="protein sequence ID" value="ODM87848.1"/>
    <property type="molecule type" value="Genomic_DNA"/>
</dbReference>
<comment type="subcellular location">
    <subcellularLocation>
        <location evidence="1">Membrane</location>
        <topology evidence="1">Multi-pass membrane protein</topology>
    </subcellularLocation>
</comment>
<dbReference type="SUPFAM" id="SSF52540">
    <property type="entry name" value="P-loop containing nucleoside triphosphate hydrolases"/>
    <property type="match status" value="1"/>
</dbReference>
<keyword evidence="4" id="KW-0067">ATP-binding</keyword>
<evidence type="ECO:0000256" key="7">
    <source>
        <dbReference type="SAM" id="Phobius"/>
    </source>
</evidence>
<organism evidence="9 10">
    <name type="scientific">Orchesella cincta</name>
    <name type="common">Springtail</name>
    <name type="synonym">Podura cincta</name>
    <dbReference type="NCBI Taxonomy" id="48709"/>
    <lineage>
        <taxon>Eukaryota</taxon>
        <taxon>Metazoa</taxon>
        <taxon>Ecdysozoa</taxon>
        <taxon>Arthropoda</taxon>
        <taxon>Hexapoda</taxon>
        <taxon>Collembola</taxon>
        <taxon>Entomobryomorpha</taxon>
        <taxon>Entomobryoidea</taxon>
        <taxon>Orchesellidae</taxon>
        <taxon>Orchesellinae</taxon>
        <taxon>Orchesella</taxon>
    </lineage>
</organism>
<evidence type="ECO:0000256" key="6">
    <source>
        <dbReference type="ARBA" id="ARBA00023136"/>
    </source>
</evidence>
<keyword evidence="3" id="KW-0547">Nucleotide-binding</keyword>
<accession>A0A1D2M4F1</accession>
<dbReference type="SMART" id="SM00382">
    <property type="entry name" value="AAA"/>
    <property type="match status" value="1"/>
</dbReference>
<protein>
    <submittedName>
        <fullName evidence="9">ABC transporter G family member 23</fullName>
    </submittedName>
</protein>
<evidence type="ECO:0000256" key="4">
    <source>
        <dbReference type="ARBA" id="ARBA00022840"/>
    </source>
</evidence>
<dbReference type="AlphaFoldDB" id="A0A1D2M4F1"/>
<dbReference type="GO" id="GO:0016020">
    <property type="term" value="C:membrane"/>
    <property type="evidence" value="ECO:0007669"/>
    <property type="project" value="UniProtKB-SubCell"/>
</dbReference>
<feature type="transmembrane region" description="Helical" evidence="7">
    <location>
        <begin position="498"/>
        <end position="521"/>
    </location>
</feature>
<keyword evidence="2 7" id="KW-0812">Transmembrane</keyword>
<dbReference type="InterPro" id="IPR017871">
    <property type="entry name" value="ABC_transporter-like_CS"/>
</dbReference>
<keyword evidence="6 7" id="KW-0472">Membrane</keyword>
<dbReference type="OMA" id="KAMIWKS"/>
<name>A0A1D2M4F1_ORCCI</name>
<evidence type="ECO:0000256" key="1">
    <source>
        <dbReference type="ARBA" id="ARBA00004141"/>
    </source>
</evidence>
<dbReference type="Gene3D" id="3.40.50.300">
    <property type="entry name" value="P-loop containing nucleotide triphosphate hydrolases"/>
    <property type="match status" value="1"/>
</dbReference>
<dbReference type="InterPro" id="IPR003439">
    <property type="entry name" value="ABC_transporter-like_ATP-bd"/>
</dbReference>
<feature type="domain" description="ABC transporter" evidence="8">
    <location>
        <begin position="7"/>
        <end position="229"/>
    </location>
</feature>
<evidence type="ECO:0000313" key="9">
    <source>
        <dbReference type="EMBL" id="ODM87848.1"/>
    </source>
</evidence>
<feature type="transmembrane region" description="Helical" evidence="7">
    <location>
        <begin position="577"/>
        <end position="601"/>
    </location>
</feature>
<proteinExistence type="predicted"/>
<dbReference type="PANTHER" id="PTHR43038:SF3">
    <property type="entry name" value="ABC TRANSPORTER G FAMILY MEMBER 20 ISOFORM X1"/>
    <property type="match status" value="1"/>
</dbReference>
<dbReference type="PROSITE" id="PS50893">
    <property type="entry name" value="ABC_TRANSPORTER_2"/>
    <property type="match status" value="1"/>
</dbReference>
<keyword evidence="10" id="KW-1185">Reference proteome</keyword>
<dbReference type="InterPro" id="IPR013525">
    <property type="entry name" value="ABC2_TM"/>
</dbReference>
<dbReference type="Proteomes" id="UP000094527">
    <property type="component" value="Unassembled WGS sequence"/>
</dbReference>
<dbReference type="PROSITE" id="PS00211">
    <property type="entry name" value="ABC_TRANSPORTER_1"/>
    <property type="match status" value="1"/>
</dbReference>
<dbReference type="CDD" id="cd03230">
    <property type="entry name" value="ABC_DR_subfamily_A"/>
    <property type="match status" value="1"/>
</dbReference>
<dbReference type="Pfam" id="PF00005">
    <property type="entry name" value="ABC_tran"/>
    <property type="match status" value="1"/>
</dbReference>
<evidence type="ECO:0000256" key="5">
    <source>
        <dbReference type="ARBA" id="ARBA00022989"/>
    </source>
</evidence>
<dbReference type="GO" id="GO:0140359">
    <property type="term" value="F:ABC-type transporter activity"/>
    <property type="evidence" value="ECO:0007669"/>
    <property type="project" value="InterPro"/>
</dbReference>
<sequence>MFVTPAVSVINGYKSYFKGKPVLDNFNMTVPKGTIYGLLGASGCGKTTMLSCLVGLRQLDSGDIRVFGAKPGTISSGIPGKKLGYMPQDIALYPHFSIKEIMQYFGRIYGMSQLEILGRIEFLTNFLNLPDGSRIIAGLSGGQQRRVSLSITLIHDPELLILDEPTVGCDPVLRENIWDHLIQLVERGRTTVIMKPVNLIRKDQGLLLAGDTVDDPRKVDPVTATLSEISFYSKRKIFPFKPKESEYNMHLQSEIVGINYKRKYSMKPTDMNNMKRRQSIIEIVNDEAKAQRNRIRALIVRNVINFLRNPVFLFGMVLLPAFQVTLTALTIGYDVKDMSIGVINNEFPNWLEECGTEERGCSSGNLEGLSCRYLNSLPKDTLNLIPYTTKEEAVDDVHRGNLWGILTIPANYSKHIIDRSTAGNFAENDTLEGTILRTHLDMSHYMAAVLMVRKFYLSFETYIKELGVDCGGMAKEFEIPLHYREPVYGSQESKYKEYIIPGALTMLLFLIPMCSCGLAYISDKKQGTMERSRSAGVTTFDFMMAFFFTEGLVIIIQAILSTTILTLGFDFTINGSIVWYTLLCLLAGLCGQSWGFILGLICSDETSVLLTASSFIAYAHSYRYHMATGSSSIVHALL</sequence>
<keyword evidence="5 7" id="KW-1133">Transmembrane helix</keyword>